<feature type="signal peptide" evidence="1">
    <location>
        <begin position="1"/>
        <end position="25"/>
    </location>
</feature>
<dbReference type="RefSeq" id="WP_345156099.1">
    <property type="nucleotide sequence ID" value="NZ_BAABHC010000001.1"/>
</dbReference>
<evidence type="ECO:0000256" key="1">
    <source>
        <dbReference type="SAM" id="SignalP"/>
    </source>
</evidence>
<accession>A0ABP8L4D8</accession>
<protein>
    <recommendedName>
        <fullName evidence="4">Type 1 periplasmic binding fold superfamily protein</fullName>
    </recommendedName>
</protein>
<organism evidence="2 3">
    <name type="scientific">Pontibacter saemangeumensis</name>
    <dbReference type="NCBI Taxonomy" id="1084525"/>
    <lineage>
        <taxon>Bacteria</taxon>
        <taxon>Pseudomonadati</taxon>
        <taxon>Bacteroidota</taxon>
        <taxon>Cytophagia</taxon>
        <taxon>Cytophagales</taxon>
        <taxon>Hymenobacteraceae</taxon>
        <taxon>Pontibacter</taxon>
    </lineage>
</organism>
<comment type="caution">
    <text evidence="2">The sequence shown here is derived from an EMBL/GenBank/DDBJ whole genome shotgun (WGS) entry which is preliminary data.</text>
</comment>
<gene>
    <name evidence="2" type="ORF">GCM10023188_00320</name>
</gene>
<evidence type="ECO:0000313" key="3">
    <source>
        <dbReference type="Proteomes" id="UP001500552"/>
    </source>
</evidence>
<dbReference type="EMBL" id="BAABHC010000001">
    <property type="protein sequence ID" value="GAA4422583.1"/>
    <property type="molecule type" value="Genomic_DNA"/>
</dbReference>
<proteinExistence type="predicted"/>
<evidence type="ECO:0008006" key="4">
    <source>
        <dbReference type="Google" id="ProtNLM"/>
    </source>
</evidence>
<reference evidence="3" key="1">
    <citation type="journal article" date="2019" name="Int. J. Syst. Evol. Microbiol.">
        <title>The Global Catalogue of Microorganisms (GCM) 10K type strain sequencing project: providing services to taxonomists for standard genome sequencing and annotation.</title>
        <authorList>
            <consortium name="The Broad Institute Genomics Platform"/>
            <consortium name="The Broad Institute Genome Sequencing Center for Infectious Disease"/>
            <person name="Wu L."/>
            <person name="Ma J."/>
        </authorList>
    </citation>
    <scope>NUCLEOTIDE SEQUENCE [LARGE SCALE GENOMIC DNA]</scope>
    <source>
        <strain evidence="3">JCM 17926</strain>
    </source>
</reference>
<dbReference type="PROSITE" id="PS51257">
    <property type="entry name" value="PROKAR_LIPOPROTEIN"/>
    <property type="match status" value="1"/>
</dbReference>
<keyword evidence="1" id="KW-0732">Signal</keyword>
<evidence type="ECO:0000313" key="2">
    <source>
        <dbReference type="EMBL" id="GAA4422583.1"/>
    </source>
</evidence>
<name>A0ABP8L4D8_9BACT</name>
<sequence>MKNPLKSYYSALMIGALLVAGTSCKDDEPKPEPVVEQETITTVTLNLVPEGKGQNATVTFGDQDKNGTPEIGTLTLAPNTVYNFTVDLFDDSKTPPVDISAEVLAEGDEHELFFQPSNDLNATIQKTDMDKNNRPIGLEGTLETGEASSGTLKVTLKHQEGLKGTTSDISKGETDVEVDFPTVIQ</sequence>
<keyword evidence="3" id="KW-1185">Reference proteome</keyword>
<dbReference type="Proteomes" id="UP001500552">
    <property type="component" value="Unassembled WGS sequence"/>
</dbReference>
<feature type="chain" id="PRO_5045479573" description="Type 1 periplasmic binding fold superfamily protein" evidence="1">
    <location>
        <begin position="26"/>
        <end position="185"/>
    </location>
</feature>